<dbReference type="AlphaFoldDB" id="A0A1K1QL48"/>
<keyword evidence="7 9" id="KW-0378">Hydrolase</keyword>
<evidence type="ECO:0000256" key="6">
    <source>
        <dbReference type="ARBA" id="ARBA00022723"/>
    </source>
</evidence>
<evidence type="ECO:0000256" key="7">
    <source>
        <dbReference type="ARBA" id="ARBA00022801"/>
    </source>
</evidence>
<dbReference type="Gene3D" id="1.10.3210.10">
    <property type="entry name" value="Hypothetical protein af1432"/>
    <property type="match status" value="1"/>
</dbReference>
<keyword evidence="6" id="KW-0479">Metal-binding</keyword>
<dbReference type="GO" id="GO:0002953">
    <property type="term" value="F:5'-deoxynucleotidase activity"/>
    <property type="evidence" value="ECO:0007669"/>
    <property type="project" value="UniProtKB-EC"/>
</dbReference>
<dbReference type="RefSeq" id="WP_072475921.1">
    <property type="nucleotide sequence ID" value="NZ_FPJG01000006.1"/>
</dbReference>
<dbReference type="Pfam" id="PF13023">
    <property type="entry name" value="HD_3"/>
    <property type="match status" value="1"/>
</dbReference>
<sequence length="183" mass="20239">MSEPLASFAYELGLLKRVRRSGWWHAGVRDPESVGEHSLRAAQLAALIAAEEGANPERAAFLALWHDTQETRTGDLPLTAADYLKKPEPRQITADQTAALPGRSRDLVRAAVDEYETRSSAEALCAKDADKLEMLLQALEYRDIGVQRVGEWIESARNGLTTETARKIAEAALTVSPLSWRDR</sequence>
<name>A0A1K1QL48_9PSEU</name>
<comment type="cofactor">
    <cofactor evidence="2">
        <name>Mn(2+)</name>
        <dbReference type="ChEBI" id="CHEBI:29035"/>
    </cofactor>
</comment>
<evidence type="ECO:0000313" key="10">
    <source>
        <dbReference type="Proteomes" id="UP000182740"/>
    </source>
</evidence>
<dbReference type="SUPFAM" id="SSF109604">
    <property type="entry name" value="HD-domain/PDEase-like"/>
    <property type="match status" value="1"/>
</dbReference>
<evidence type="ECO:0000256" key="5">
    <source>
        <dbReference type="ARBA" id="ARBA00012964"/>
    </source>
</evidence>
<dbReference type="Proteomes" id="UP000182740">
    <property type="component" value="Unassembled WGS sequence"/>
</dbReference>
<dbReference type="SMART" id="SM00471">
    <property type="entry name" value="HDc"/>
    <property type="match status" value="1"/>
</dbReference>
<comment type="catalytic activity">
    <reaction evidence="1">
        <text>a 2'-deoxyribonucleoside 5'-phosphate + H2O = a 2'-deoxyribonucleoside + phosphate</text>
        <dbReference type="Rhea" id="RHEA:36167"/>
        <dbReference type="ChEBI" id="CHEBI:15377"/>
        <dbReference type="ChEBI" id="CHEBI:18274"/>
        <dbReference type="ChEBI" id="CHEBI:43474"/>
        <dbReference type="ChEBI" id="CHEBI:65317"/>
        <dbReference type="EC" id="3.1.3.89"/>
    </reaction>
</comment>
<proteinExistence type="predicted"/>
<dbReference type="PANTHER" id="PTHR11845:SF13">
    <property type="entry name" value="5'-DEOXYNUCLEOTIDASE HDDC2"/>
    <property type="match status" value="1"/>
</dbReference>
<evidence type="ECO:0000313" key="9">
    <source>
        <dbReference type="EMBL" id="SFW60377.1"/>
    </source>
</evidence>
<dbReference type="InterPro" id="IPR003607">
    <property type="entry name" value="HD/PDEase_dom"/>
</dbReference>
<reference evidence="10" key="1">
    <citation type="submission" date="2016-11" db="EMBL/GenBank/DDBJ databases">
        <authorList>
            <person name="Varghese N."/>
            <person name="Submissions S."/>
        </authorList>
    </citation>
    <scope>NUCLEOTIDE SEQUENCE [LARGE SCALE GENOMIC DNA]</scope>
    <source>
        <strain evidence="10">DSM 44671</strain>
    </source>
</reference>
<dbReference type="OrthoDB" id="9786155at2"/>
<evidence type="ECO:0000256" key="1">
    <source>
        <dbReference type="ARBA" id="ARBA00001638"/>
    </source>
</evidence>
<dbReference type="STRING" id="546364.SAMN04489730_1922"/>
<feature type="domain" description="HD" evidence="8">
    <location>
        <begin position="34"/>
        <end position="135"/>
    </location>
</feature>
<comment type="subunit">
    <text evidence="4">Homodimer.</text>
</comment>
<protein>
    <recommendedName>
        <fullName evidence="5">5'-deoxynucleotidase</fullName>
        <ecNumber evidence="5">3.1.3.89</ecNumber>
    </recommendedName>
</protein>
<keyword evidence="10" id="KW-1185">Reference proteome</keyword>
<dbReference type="GO" id="GO:0005737">
    <property type="term" value="C:cytoplasm"/>
    <property type="evidence" value="ECO:0007669"/>
    <property type="project" value="TreeGrafter"/>
</dbReference>
<gene>
    <name evidence="9" type="ORF">SAMN04489730_1922</name>
</gene>
<dbReference type="EMBL" id="FPJG01000006">
    <property type="protein sequence ID" value="SFW60377.1"/>
    <property type="molecule type" value="Genomic_DNA"/>
</dbReference>
<comment type="cofactor">
    <cofactor evidence="3">
        <name>Co(2+)</name>
        <dbReference type="ChEBI" id="CHEBI:48828"/>
    </cofactor>
</comment>
<accession>A0A1K1QL48</accession>
<evidence type="ECO:0000256" key="4">
    <source>
        <dbReference type="ARBA" id="ARBA00011738"/>
    </source>
</evidence>
<dbReference type="GO" id="GO:0046872">
    <property type="term" value="F:metal ion binding"/>
    <property type="evidence" value="ECO:0007669"/>
    <property type="project" value="UniProtKB-KW"/>
</dbReference>
<dbReference type="EC" id="3.1.3.89" evidence="5"/>
<evidence type="ECO:0000256" key="2">
    <source>
        <dbReference type="ARBA" id="ARBA00001936"/>
    </source>
</evidence>
<dbReference type="InterPro" id="IPR039356">
    <property type="entry name" value="YfbR/HDDC2"/>
</dbReference>
<organism evidence="9 10">
    <name type="scientific">Amycolatopsis australiensis</name>
    <dbReference type="NCBI Taxonomy" id="546364"/>
    <lineage>
        <taxon>Bacteria</taxon>
        <taxon>Bacillati</taxon>
        <taxon>Actinomycetota</taxon>
        <taxon>Actinomycetes</taxon>
        <taxon>Pseudonocardiales</taxon>
        <taxon>Pseudonocardiaceae</taxon>
        <taxon>Amycolatopsis</taxon>
    </lineage>
</organism>
<dbReference type="PANTHER" id="PTHR11845">
    <property type="entry name" value="5'-DEOXYNUCLEOTIDASE HDDC2"/>
    <property type="match status" value="1"/>
</dbReference>
<evidence type="ECO:0000259" key="8">
    <source>
        <dbReference type="PROSITE" id="PS51831"/>
    </source>
</evidence>
<dbReference type="PROSITE" id="PS51831">
    <property type="entry name" value="HD"/>
    <property type="match status" value="1"/>
</dbReference>
<evidence type="ECO:0000256" key="3">
    <source>
        <dbReference type="ARBA" id="ARBA00001941"/>
    </source>
</evidence>
<dbReference type="InterPro" id="IPR006674">
    <property type="entry name" value="HD_domain"/>
</dbReference>